<reference evidence="8 9" key="1">
    <citation type="submission" date="2018-10" db="EMBL/GenBank/DDBJ databases">
        <title>Genomic Encyclopedia of Archaeal and Bacterial Type Strains, Phase II (KMG-II): from individual species to whole genera.</title>
        <authorList>
            <person name="Goeker M."/>
        </authorList>
    </citation>
    <scope>NUCLEOTIDE SEQUENCE [LARGE SCALE GENOMIC DNA]</scope>
    <source>
        <strain evidence="8 9">DSM 23424</strain>
    </source>
</reference>
<keyword evidence="6" id="KW-1133">Transmembrane helix</keyword>
<evidence type="ECO:0000256" key="2">
    <source>
        <dbReference type="ARBA" id="ARBA00023136"/>
    </source>
</evidence>
<dbReference type="PANTHER" id="PTHR30329">
    <property type="entry name" value="STATOR ELEMENT OF FLAGELLAR MOTOR COMPLEX"/>
    <property type="match status" value="1"/>
</dbReference>
<evidence type="ECO:0000256" key="5">
    <source>
        <dbReference type="SAM" id="MobiDB-lite"/>
    </source>
</evidence>
<evidence type="ECO:0000313" key="9">
    <source>
        <dbReference type="Proteomes" id="UP000271339"/>
    </source>
</evidence>
<dbReference type="CDD" id="cd07185">
    <property type="entry name" value="OmpA_C-like"/>
    <property type="match status" value="1"/>
</dbReference>
<keyword evidence="2 4" id="KW-0472">Membrane</keyword>
<dbReference type="Proteomes" id="UP000271339">
    <property type="component" value="Unassembled WGS sequence"/>
</dbReference>
<dbReference type="Gene3D" id="3.30.1330.60">
    <property type="entry name" value="OmpA-like domain"/>
    <property type="match status" value="2"/>
</dbReference>
<keyword evidence="9" id="KW-1185">Reference proteome</keyword>
<dbReference type="PRINTS" id="PR01021">
    <property type="entry name" value="OMPADOMAIN"/>
</dbReference>
<feature type="transmembrane region" description="Helical" evidence="6">
    <location>
        <begin position="5"/>
        <end position="23"/>
    </location>
</feature>
<evidence type="ECO:0000259" key="7">
    <source>
        <dbReference type="PROSITE" id="PS51123"/>
    </source>
</evidence>
<feature type="region of interest" description="Disordered" evidence="5">
    <location>
        <begin position="286"/>
        <end position="313"/>
    </location>
</feature>
<dbReference type="SUPFAM" id="SSF103088">
    <property type="entry name" value="OmpA-like"/>
    <property type="match status" value="2"/>
</dbReference>
<dbReference type="AlphaFoldDB" id="A0A3L9YZI7"/>
<keyword evidence="3" id="KW-0998">Cell outer membrane</keyword>
<dbReference type="InterPro" id="IPR006665">
    <property type="entry name" value="OmpA-like"/>
</dbReference>
<dbReference type="PANTHER" id="PTHR30329:SF21">
    <property type="entry name" value="LIPOPROTEIN YIAD-RELATED"/>
    <property type="match status" value="1"/>
</dbReference>
<dbReference type="GO" id="GO:0009279">
    <property type="term" value="C:cell outer membrane"/>
    <property type="evidence" value="ECO:0007669"/>
    <property type="project" value="UniProtKB-SubCell"/>
</dbReference>
<dbReference type="InterPro" id="IPR006664">
    <property type="entry name" value="OMP_bac"/>
</dbReference>
<dbReference type="InterPro" id="IPR036737">
    <property type="entry name" value="OmpA-like_sf"/>
</dbReference>
<sequence>MGKKTVYLLGILLTILIGTYFYWKHCCGGKLAAQTEKSVVSDTENNNANRGIEATLRNSFKLSDPNGNFSFRTDNNFNFNSSDFKILLPVSEDLNTGIDDLQLYLDEHEVKQIDITGLYALAEDNTSAFPNLGMARATSVKNYFVSRGIDASRLNLFGKSSDAISASDNIYYGPLNISFSEAGISSEEKEKESMNALKKSIQDDPLILNFANAQTQINLSEAQRQKIADIARYLDKVEDGKALVTGHTDNTGSREGNILIGQKRADFAKSYLISNGISAANIESIGKGSDEPIATNDSEEGRSKNRRTVVTVN</sequence>
<dbReference type="RefSeq" id="WP_121906135.1">
    <property type="nucleotide sequence ID" value="NZ_REFC01000011.1"/>
</dbReference>
<dbReference type="Pfam" id="PF00691">
    <property type="entry name" value="OmpA"/>
    <property type="match status" value="1"/>
</dbReference>
<dbReference type="InterPro" id="IPR050330">
    <property type="entry name" value="Bact_OuterMem_StrucFunc"/>
</dbReference>
<feature type="domain" description="OmpA-like" evidence="7">
    <location>
        <begin position="197"/>
        <end position="313"/>
    </location>
</feature>
<gene>
    <name evidence="8" type="ORF">BXY75_0540</name>
</gene>
<name>A0A3L9YZI7_9FLAO</name>
<evidence type="ECO:0000256" key="1">
    <source>
        <dbReference type="ARBA" id="ARBA00004442"/>
    </source>
</evidence>
<keyword evidence="6" id="KW-0812">Transmembrane</keyword>
<accession>A0A3L9YZI7</accession>
<evidence type="ECO:0000256" key="4">
    <source>
        <dbReference type="PROSITE-ProRule" id="PRU00473"/>
    </source>
</evidence>
<comment type="caution">
    <text evidence="8">The sequence shown here is derived from an EMBL/GenBank/DDBJ whole genome shotgun (WGS) entry which is preliminary data.</text>
</comment>
<dbReference type="PROSITE" id="PS51123">
    <property type="entry name" value="OMPA_2"/>
    <property type="match status" value="1"/>
</dbReference>
<evidence type="ECO:0000256" key="3">
    <source>
        <dbReference type="ARBA" id="ARBA00023237"/>
    </source>
</evidence>
<evidence type="ECO:0000256" key="6">
    <source>
        <dbReference type="SAM" id="Phobius"/>
    </source>
</evidence>
<evidence type="ECO:0000313" key="8">
    <source>
        <dbReference type="EMBL" id="RMA66121.1"/>
    </source>
</evidence>
<proteinExistence type="predicted"/>
<organism evidence="8 9">
    <name type="scientific">Ulvibacter antarcticus</name>
    <dbReference type="NCBI Taxonomy" id="442714"/>
    <lineage>
        <taxon>Bacteria</taxon>
        <taxon>Pseudomonadati</taxon>
        <taxon>Bacteroidota</taxon>
        <taxon>Flavobacteriia</taxon>
        <taxon>Flavobacteriales</taxon>
        <taxon>Flavobacteriaceae</taxon>
        <taxon>Ulvibacter</taxon>
    </lineage>
</organism>
<dbReference type="OrthoDB" id="9763897at2"/>
<comment type="subcellular location">
    <subcellularLocation>
        <location evidence="1">Cell outer membrane</location>
    </subcellularLocation>
</comment>
<dbReference type="EMBL" id="REFC01000011">
    <property type="protein sequence ID" value="RMA66121.1"/>
    <property type="molecule type" value="Genomic_DNA"/>
</dbReference>
<protein>
    <submittedName>
        <fullName evidence="8">Outer membrane protein OmpA-like peptidoglycan-associated protein</fullName>
    </submittedName>
</protein>